<sequence length="30" mass="3202">MGSLYLSLSLLDTVLLPQAIPPVNPTTSIF</sequence>
<dbReference type="AlphaFoldDB" id="A2NUR1"/>
<evidence type="ECO:0000313" key="1">
    <source>
        <dbReference type="EMBL" id="CAA31874.1"/>
    </source>
</evidence>
<organism evidence="1">
    <name type="scientific">Saccharomyces cerevisiae</name>
    <name type="common">Baker's yeast</name>
    <dbReference type="NCBI Taxonomy" id="4932"/>
    <lineage>
        <taxon>Eukaryota</taxon>
        <taxon>Fungi</taxon>
        <taxon>Dikarya</taxon>
        <taxon>Ascomycota</taxon>
        <taxon>Saccharomycotina</taxon>
        <taxon>Saccharomycetes</taxon>
        <taxon>Saccharomycetales</taxon>
        <taxon>Saccharomycetaceae</taxon>
        <taxon>Saccharomyces</taxon>
    </lineage>
</organism>
<name>A2NUR1_YEASX</name>
<dbReference type="EMBL" id="X13523">
    <property type="protein sequence ID" value="CAA31874.1"/>
    <property type="molecule type" value="Genomic_DNA"/>
</dbReference>
<reference evidence="1" key="1">
    <citation type="journal article" date="1988" name="Mol. Gen. Genet.">
        <title>Yeast nuclear gene CBS2, required for translational activation of cytochrome b, encodes a basic protein of 45 kDa.</title>
        <authorList>
            <person name="Michaelis U."/>
            <person name="Schlapp T."/>
            <person name="Roedel G."/>
        </authorList>
    </citation>
    <scope>NUCLEOTIDE SEQUENCE</scope>
</reference>
<protein>
    <submittedName>
        <fullName evidence="1">Yeast CBS2 cytochrome b translational activator protein</fullName>
    </submittedName>
</protein>
<accession>A2NUR1</accession>
<proteinExistence type="predicted"/>